<dbReference type="RefSeq" id="WP_322609958.1">
    <property type="nucleotide sequence ID" value="NZ_JARVCO010000012.1"/>
</dbReference>
<evidence type="ECO:0000313" key="4">
    <source>
        <dbReference type="Proteomes" id="UP001290861"/>
    </source>
</evidence>
<dbReference type="EMBL" id="JARVCO010000012">
    <property type="protein sequence ID" value="MDZ8120183.1"/>
    <property type="molecule type" value="Genomic_DNA"/>
</dbReference>
<reference evidence="3 4" key="1">
    <citation type="journal article" date="2024" name="Appl. Environ. Microbiol.">
        <title>Pontiella agarivorans sp. nov., a novel marine anaerobic bacterium capable of degrading macroalgal polysaccharides and fixing nitrogen.</title>
        <authorList>
            <person name="Liu N."/>
            <person name="Kivenson V."/>
            <person name="Peng X."/>
            <person name="Cui Z."/>
            <person name="Lankiewicz T.S."/>
            <person name="Gosselin K.M."/>
            <person name="English C.J."/>
            <person name="Blair E.M."/>
            <person name="O'Malley M.A."/>
            <person name="Valentine D.L."/>
        </authorList>
    </citation>
    <scope>NUCLEOTIDE SEQUENCE [LARGE SCALE GENOMIC DNA]</scope>
    <source>
        <strain evidence="3 4">NLcol2</strain>
    </source>
</reference>
<keyword evidence="2" id="KW-0732">Signal</keyword>
<evidence type="ECO:0000313" key="3">
    <source>
        <dbReference type="EMBL" id="MDZ8120183.1"/>
    </source>
</evidence>
<evidence type="ECO:0000256" key="2">
    <source>
        <dbReference type="SAM" id="SignalP"/>
    </source>
</evidence>
<sequence>MKKQLLIILAVSGAAFGAQAQELDETKEALSKWVETRKLISEEKQKWELEREILGDRIDLVRNERDTLNTKIHETQSLITDADKKREDLVKEKDALKNASATLVNRIFTLEREVLNLLPSLPEPVQERIKSLSQRIPKTEETELSLSERYQNLIGIINELNKGAGEITVVSEVKKLSDGSSAEVQTMYIGYAAGYSCNNNGDVAFIGTPTSEGWKWEQDNSIARTVADSISILKNEKVAAFMPLPVSVD</sequence>
<protein>
    <submittedName>
        <fullName evidence="3">DUF3450 family protein</fullName>
    </submittedName>
</protein>
<accession>A0ABU5N1A0</accession>
<evidence type="ECO:0000256" key="1">
    <source>
        <dbReference type="SAM" id="Coils"/>
    </source>
</evidence>
<keyword evidence="4" id="KW-1185">Reference proteome</keyword>
<feature type="coiled-coil region" evidence="1">
    <location>
        <begin position="79"/>
        <end position="106"/>
    </location>
</feature>
<keyword evidence="1" id="KW-0175">Coiled coil</keyword>
<name>A0ABU5N1A0_9BACT</name>
<proteinExistence type="predicted"/>
<gene>
    <name evidence="3" type="ORF">P9H32_16245</name>
</gene>
<dbReference type="Pfam" id="PF11932">
    <property type="entry name" value="DUF3450"/>
    <property type="match status" value="1"/>
</dbReference>
<comment type="caution">
    <text evidence="3">The sequence shown here is derived from an EMBL/GenBank/DDBJ whole genome shotgun (WGS) entry which is preliminary data.</text>
</comment>
<feature type="chain" id="PRO_5045686678" evidence="2">
    <location>
        <begin position="21"/>
        <end position="249"/>
    </location>
</feature>
<feature type="signal peptide" evidence="2">
    <location>
        <begin position="1"/>
        <end position="20"/>
    </location>
</feature>
<dbReference type="Proteomes" id="UP001290861">
    <property type="component" value="Unassembled WGS sequence"/>
</dbReference>
<dbReference type="InterPro" id="IPR016866">
    <property type="entry name" value="UCP028069"/>
</dbReference>
<organism evidence="3 4">
    <name type="scientific">Pontiella agarivorans</name>
    <dbReference type="NCBI Taxonomy" id="3038953"/>
    <lineage>
        <taxon>Bacteria</taxon>
        <taxon>Pseudomonadati</taxon>
        <taxon>Kiritimatiellota</taxon>
        <taxon>Kiritimatiellia</taxon>
        <taxon>Kiritimatiellales</taxon>
        <taxon>Pontiellaceae</taxon>
        <taxon>Pontiella</taxon>
    </lineage>
</organism>